<keyword evidence="1" id="KW-0812">Transmembrane</keyword>
<dbReference type="AlphaFoldDB" id="A0AAV5TDP1"/>
<gene>
    <name evidence="2" type="ORF">PENTCL1PPCAC_11926</name>
</gene>
<keyword evidence="3" id="KW-1185">Reference proteome</keyword>
<protein>
    <submittedName>
        <fullName evidence="2">Uncharacterized protein</fullName>
    </submittedName>
</protein>
<keyword evidence="1" id="KW-1133">Transmembrane helix</keyword>
<name>A0AAV5TDP1_9BILA</name>
<evidence type="ECO:0000313" key="3">
    <source>
        <dbReference type="Proteomes" id="UP001432027"/>
    </source>
</evidence>
<dbReference type="EMBL" id="BTSX01000003">
    <property type="protein sequence ID" value="GMS89751.1"/>
    <property type="molecule type" value="Genomic_DNA"/>
</dbReference>
<organism evidence="2 3">
    <name type="scientific">Pristionchus entomophagus</name>
    <dbReference type="NCBI Taxonomy" id="358040"/>
    <lineage>
        <taxon>Eukaryota</taxon>
        <taxon>Metazoa</taxon>
        <taxon>Ecdysozoa</taxon>
        <taxon>Nematoda</taxon>
        <taxon>Chromadorea</taxon>
        <taxon>Rhabditida</taxon>
        <taxon>Rhabditina</taxon>
        <taxon>Diplogasteromorpha</taxon>
        <taxon>Diplogasteroidea</taxon>
        <taxon>Neodiplogasteridae</taxon>
        <taxon>Pristionchus</taxon>
    </lineage>
</organism>
<reference evidence="2" key="1">
    <citation type="submission" date="2023-10" db="EMBL/GenBank/DDBJ databases">
        <title>Genome assembly of Pristionchus species.</title>
        <authorList>
            <person name="Yoshida K."/>
            <person name="Sommer R.J."/>
        </authorList>
    </citation>
    <scope>NUCLEOTIDE SEQUENCE</scope>
    <source>
        <strain evidence="2">RS0144</strain>
    </source>
</reference>
<proteinExistence type="predicted"/>
<dbReference type="Proteomes" id="UP001432027">
    <property type="component" value="Unassembled WGS sequence"/>
</dbReference>
<comment type="caution">
    <text evidence="2">The sequence shown here is derived from an EMBL/GenBank/DDBJ whole genome shotgun (WGS) entry which is preliminary data.</text>
</comment>
<feature type="non-terminal residue" evidence="2">
    <location>
        <position position="149"/>
    </location>
</feature>
<sequence>NSSAVRGSSLNVAYGVWNYPYLYPQYNSHAGFLAEIWKAFDYDVVYHQYPFFLESGSESCDGVLQSVQDGATITSAGGSSPSIRRSQLFRMSLPVYYTAFQFFESSNSGELDSTEFTFFSVFSVPTLLLIIAAFACTSAVNYITVKLRE</sequence>
<keyword evidence="1" id="KW-0472">Membrane</keyword>
<feature type="transmembrane region" description="Helical" evidence="1">
    <location>
        <begin position="116"/>
        <end position="143"/>
    </location>
</feature>
<evidence type="ECO:0000256" key="1">
    <source>
        <dbReference type="SAM" id="Phobius"/>
    </source>
</evidence>
<evidence type="ECO:0000313" key="2">
    <source>
        <dbReference type="EMBL" id="GMS89751.1"/>
    </source>
</evidence>
<feature type="non-terminal residue" evidence="2">
    <location>
        <position position="1"/>
    </location>
</feature>
<accession>A0AAV5TDP1</accession>